<gene>
    <name evidence="1" type="ORF">JHL16_25035</name>
</gene>
<protein>
    <submittedName>
        <fullName evidence="1">Uncharacterized protein</fullName>
    </submittedName>
</protein>
<organism evidence="1 2">
    <name type="scientific">Taklimakanibacter albus</name>
    <dbReference type="NCBI Taxonomy" id="2800327"/>
    <lineage>
        <taxon>Bacteria</taxon>
        <taxon>Pseudomonadati</taxon>
        <taxon>Pseudomonadota</taxon>
        <taxon>Alphaproteobacteria</taxon>
        <taxon>Hyphomicrobiales</taxon>
        <taxon>Aestuariivirgaceae</taxon>
        <taxon>Taklimakanibacter</taxon>
    </lineage>
</organism>
<keyword evidence="2" id="KW-1185">Reference proteome</keyword>
<comment type="caution">
    <text evidence="1">The sequence shown here is derived from an EMBL/GenBank/DDBJ whole genome shotgun (WGS) entry which is preliminary data.</text>
</comment>
<dbReference type="EMBL" id="JAENHL010000008">
    <property type="protein sequence ID" value="MBK1869650.1"/>
    <property type="molecule type" value="Genomic_DNA"/>
</dbReference>
<reference evidence="1" key="1">
    <citation type="submission" date="2021-01" db="EMBL/GenBank/DDBJ databases">
        <authorList>
            <person name="Sun Q."/>
        </authorList>
    </citation>
    <scope>NUCLEOTIDE SEQUENCE</scope>
    <source>
        <strain evidence="1">YIM B02566</strain>
    </source>
</reference>
<name>A0ACC5RAZ9_9HYPH</name>
<accession>A0ACC5RAZ9</accession>
<evidence type="ECO:0000313" key="1">
    <source>
        <dbReference type="EMBL" id="MBK1869650.1"/>
    </source>
</evidence>
<evidence type="ECO:0000313" key="2">
    <source>
        <dbReference type="Proteomes" id="UP000616151"/>
    </source>
</evidence>
<dbReference type="Proteomes" id="UP000616151">
    <property type="component" value="Unassembled WGS sequence"/>
</dbReference>
<proteinExistence type="predicted"/>
<sequence>MRRCESDHDIIRERALGDGLSEVATELRLVDVTDLIAYIRGEQLANLGDIVSSSIERFFKPDTLRYGKAADIDLSWGSEPAIKIDMEFHNQDVSVYFSLLLESLRAGVEINYTNLNDAAGDPSRNTARLIKAIADARLMAYRPA</sequence>